<evidence type="ECO:0000256" key="4">
    <source>
        <dbReference type="ARBA" id="ARBA00022692"/>
    </source>
</evidence>
<keyword evidence="6 7" id="KW-0472">Membrane</keyword>
<evidence type="ECO:0000313" key="10">
    <source>
        <dbReference type="Proteomes" id="UP001549921"/>
    </source>
</evidence>
<organism evidence="9 10">
    <name type="scientific">Loxostege sticticalis</name>
    <name type="common">Beet webworm moth</name>
    <dbReference type="NCBI Taxonomy" id="481309"/>
    <lineage>
        <taxon>Eukaryota</taxon>
        <taxon>Metazoa</taxon>
        <taxon>Ecdysozoa</taxon>
        <taxon>Arthropoda</taxon>
        <taxon>Hexapoda</taxon>
        <taxon>Insecta</taxon>
        <taxon>Pterygota</taxon>
        <taxon>Neoptera</taxon>
        <taxon>Endopterygota</taxon>
        <taxon>Lepidoptera</taxon>
        <taxon>Glossata</taxon>
        <taxon>Ditrysia</taxon>
        <taxon>Pyraloidea</taxon>
        <taxon>Crambidae</taxon>
        <taxon>Pyraustinae</taxon>
        <taxon>Loxostege</taxon>
    </lineage>
</organism>
<keyword evidence="4 7" id="KW-0812">Transmembrane</keyword>
<feature type="transmembrane region" description="Helical" evidence="7">
    <location>
        <begin position="475"/>
        <end position="499"/>
    </location>
</feature>
<feature type="transmembrane region" description="Helical" evidence="7">
    <location>
        <begin position="85"/>
        <end position="102"/>
    </location>
</feature>
<dbReference type="InterPro" id="IPR036259">
    <property type="entry name" value="MFS_trans_sf"/>
</dbReference>
<dbReference type="SUPFAM" id="SSF103473">
    <property type="entry name" value="MFS general substrate transporter"/>
    <property type="match status" value="1"/>
</dbReference>
<dbReference type="Pfam" id="PF00083">
    <property type="entry name" value="Sugar_tr"/>
    <property type="match status" value="1"/>
</dbReference>
<dbReference type="PROSITE" id="PS50850">
    <property type="entry name" value="MFS"/>
    <property type="match status" value="1"/>
</dbReference>
<evidence type="ECO:0000256" key="7">
    <source>
        <dbReference type="SAM" id="Phobius"/>
    </source>
</evidence>
<dbReference type="InterPro" id="IPR020846">
    <property type="entry name" value="MFS_dom"/>
</dbReference>
<feature type="transmembrane region" description="Helical" evidence="7">
    <location>
        <begin position="311"/>
        <end position="329"/>
    </location>
</feature>
<dbReference type="InterPro" id="IPR011701">
    <property type="entry name" value="MFS"/>
</dbReference>
<accession>A0ABD0SKN2</accession>
<dbReference type="EMBL" id="JBEDNZ010000019">
    <property type="protein sequence ID" value="KAL0820157.1"/>
    <property type="molecule type" value="Genomic_DNA"/>
</dbReference>
<dbReference type="Pfam" id="PF07690">
    <property type="entry name" value="MFS_1"/>
    <property type="match status" value="1"/>
</dbReference>
<feature type="transmembrane region" description="Helical" evidence="7">
    <location>
        <begin position="417"/>
        <end position="435"/>
    </location>
</feature>
<comment type="similarity">
    <text evidence="2">Belongs to the major facilitator superfamily.</text>
</comment>
<dbReference type="Proteomes" id="UP001549921">
    <property type="component" value="Unassembled WGS sequence"/>
</dbReference>
<keyword evidence="5 7" id="KW-1133">Transmembrane helix</keyword>
<name>A0ABD0SKN2_LOXSC</name>
<dbReference type="Gene3D" id="1.20.1250.20">
    <property type="entry name" value="MFS general substrate transporter like domains"/>
    <property type="match status" value="1"/>
</dbReference>
<gene>
    <name evidence="9" type="ORF">ABMA28_006091</name>
</gene>
<proteinExistence type="inferred from homology"/>
<dbReference type="PANTHER" id="PTHR23511:SF36">
    <property type="entry name" value="EG:BACR7A4.13 PROTEIN-RELATED"/>
    <property type="match status" value="1"/>
</dbReference>
<evidence type="ECO:0000256" key="2">
    <source>
        <dbReference type="ARBA" id="ARBA00008335"/>
    </source>
</evidence>
<feature type="transmembrane region" description="Helical" evidence="7">
    <location>
        <begin position="109"/>
        <end position="127"/>
    </location>
</feature>
<sequence length="529" mass="58935">MSEVNLQALAETDNDRIEAKAPTPMQEVNTALQVCGFGRFHIRLLTAALCGFVSGVITSNTTSFLLPSAECDLRMNLVQKGLLNASPYIGMLFSSIIAGFLTDTFGRKVFIYTGSIGMGFFLIVSGSSQTFEVLVTSKFFEGILFATSFSAVVALTSEFCHNGIRDRVVIIQSSFQSFGQVIVALMSWGILSNEWHYSLFGGKFVLNTWNFYLYIMALWPLLACFMYIFVPESPKYLISQGKFAEARDTLTRIYRENNRNAVDKSPFKDLWKKNEMEQKLEAVPENEGKETIAHQIVVSLHNIKPMFQKPLGFYLLLLCFVNFATMNLYNVTRLWFPQVSTIIEHNSFVTSDGQTQNLCQMLDTYTTNLIETRNETAVCIPIKSGDETYINSLIIGSISIVPYFVSGMLVTKVGKKPLLFIGSLVTVGVTLGMRWADSKIIVVILFAFDIALSQSMVCFNQAMVIEFFPTTTRTLAISVVMTMGRIGTLVGNIAFPILLKMGCAIPFYSLAGGMMCVVLMSLFLPTKKK</sequence>
<reference evidence="9 10" key="1">
    <citation type="submission" date="2024-06" db="EMBL/GenBank/DDBJ databases">
        <title>A chromosome-level genome assembly of beet webworm, Loxostege sticticalis.</title>
        <authorList>
            <person name="Zhang Y."/>
        </authorList>
    </citation>
    <scope>NUCLEOTIDE SEQUENCE [LARGE SCALE GENOMIC DNA]</scope>
    <source>
        <strain evidence="9">AQ028</strain>
        <tissue evidence="9">Male pupae</tissue>
    </source>
</reference>
<evidence type="ECO:0000259" key="8">
    <source>
        <dbReference type="PROSITE" id="PS50850"/>
    </source>
</evidence>
<comment type="subcellular location">
    <subcellularLocation>
        <location evidence="1">Membrane</location>
        <topology evidence="1">Multi-pass membrane protein</topology>
    </subcellularLocation>
</comment>
<feature type="domain" description="Major facilitator superfamily (MFS) profile" evidence="8">
    <location>
        <begin position="43"/>
        <end position="529"/>
    </location>
</feature>
<protein>
    <recommendedName>
        <fullName evidence="8">Major facilitator superfamily (MFS) profile domain-containing protein</fullName>
    </recommendedName>
</protein>
<evidence type="ECO:0000313" key="9">
    <source>
        <dbReference type="EMBL" id="KAL0820157.1"/>
    </source>
</evidence>
<evidence type="ECO:0000256" key="3">
    <source>
        <dbReference type="ARBA" id="ARBA00022448"/>
    </source>
</evidence>
<dbReference type="PANTHER" id="PTHR23511">
    <property type="entry name" value="SYNAPTIC VESICLE GLYCOPROTEIN 2"/>
    <property type="match status" value="1"/>
</dbReference>
<feature type="transmembrane region" description="Helical" evidence="7">
    <location>
        <begin position="44"/>
        <end position="65"/>
    </location>
</feature>
<evidence type="ECO:0000256" key="5">
    <source>
        <dbReference type="ARBA" id="ARBA00022989"/>
    </source>
</evidence>
<feature type="transmembrane region" description="Helical" evidence="7">
    <location>
        <begin position="168"/>
        <end position="191"/>
    </location>
</feature>
<dbReference type="AlphaFoldDB" id="A0ABD0SKN2"/>
<keyword evidence="3" id="KW-0813">Transport</keyword>
<evidence type="ECO:0000256" key="6">
    <source>
        <dbReference type="ARBA" id="ARBA00023136"/>
    </source>
</evidence>
<feature type="transmembrane region" description="Helical" evidence="7">
    <location>
        <begin position="139"/>
        <end position="156"/>
    </location>
</feature>
<feature type="transmembrane region" description="Helical" evidence="7">
    <location>
        <begin position="211"/>
        <end position="230"/>
    </location>
</feature>
<comment type="caution">
    <text evidence="9">The sequence shown here is derived from an EMBL/GenBank/DDBJ whole genome shotgun (WGS) entry which is preliminary data.</text>
</comment>
<feature type="transmembrane region" description="Helical" evidence="7">
    <location>
        <begin position="389"/>
        <end position="410"/>
    </location>
</feature>
<dbReference type="GO" id="GO:0016020">
    <property type="term" value="C:membrane"/>
    <property type="evidence" value="ECO:0007669"/>
    <property type="project" value="UniProtKB-SubCell"/>
</dbReference>
<dbReference type="InterPro" id="IPR005828">
    <property type="entry name" value="MFS_sugar_transport-like"/>
</dbReference>
<feature type="transmembrane region" description="Helical" evidence="7">
    <location>
        <begin position="505"/>
        <end position="524"/>
    </location>
</feature>
<feature type="transmembrane region" description="Helical" evidence="7">
    <location>
        <begin position="441"/>
        <end position="463"/>
    </location>
</feature>
<evidence type="ECO:0000256" key="1">
    <source>
        <dbReference type="ARBA" id="ARBA00004141"/>
    </source>
</evidence>